<comment type="function">
    <text evidence="6 8">This protein is one of the early assembly proteins of the 50S ribosomal subunit, although it is not seen to bind rRNA by itself. It is important during the early stages of 50S assembly.</text>
</comment>
<name>A0A401XLR8_9FLAO</name>
<dbReference type="NCBIfam" id="TIGR01066">
    <property type="entry name" value="rplM_bact"/>
    <property type="match status" value="1"/>
</dbReference>
<sequence length="151" mass="16997">MDTISYKTISATPAMVEKKWYVVDATGVTLGRLASVVAKIARGKHKPYFSPNINCGDHVIVINAEKVALSGNKLTDKQYVFHTGYPGGQYHRTPREIMAKRPERVVELAIKGMLPKNKLGRDLFRNVRVYAGPTHEHEAQKPEVLNINEWI</sequence>
<dbReference type="AlphaFoldDB" id="A0A401XLR8"/>
<comment type="similarity">
    <text evidence="1 6 7">Belongs to the universal ribosomal protein uL13 family.</text>
</comment>
<gene>
    <name evidence="6 8 9" type="primary">rplM</name>
    <name evidence="9" type="ORF">JCM31826_14410</name>
</gene>
<dbReference type="CDD" id="cd00392">
    <property type="entry name" value="Ribosomal_L13"/>
    <property type="match status" value="1"/>
</dbReference>
<dbReference type="PANTHER" id="PTHR11545">
    <property type="entry name" value="RIBOSOMAL PROTEIN L13"/>
    <property type="match status" value="1"/>
</dbReference>
<evidence type="ECO:0000313" key="10">
    <source>
        <dbReference type="Proteomes" id="UP000286715"/>
    </source>
</evidence>
<dbReference type="GO" id="GO:0003735">
    <property type="term" value="F:structural constituent of ribosome"/>
    <property type="evidence" value="ECO:0007669"/>
    <property type="project" value="InterPro"/>
</dbReference>
<dbReference type="PANTHER" id="PTHR11545:SF2">
    <property type="entry name" value="LARGE RIBOSOMAL SUBUNIT PROTEIN UL13M"/>
    <property type="match status" value="1"/>
</dbReference>
<comment type="caution">
    <text evidence="9">The sequence shown here is derived from an EMBL/GenBank/DDBJ whole genome shotgun (WGS) entry which is preliminary data.</text>
</comment>
<keyword evidence="10" id="KW-1185">Reference proteome</keyword>
<keyword evidence="4 6" id="KW-0687">Ribonucleoprotein</keyword>
<evidence type="ECO:0000256" key="3">
    <source>
        <dbReference type="ARBA" id="ARBA00022980"/>
    </source>
</evidence>
<dbReference type="GO" id="GO:0003729">
    <property type="term" value="F:mRNA binding"/>
    <property type="evidence" value="ECO:0007669"/>
    <property type="project" value="UniProtKB-ARBA"/>
</dbReference>
<dbReference type="GO" id="GO:0006412">
    <property type="term" value="P:translation"/>
    <property type="evidence" value="ECO:0007669"/>
    <property type="project" value="UniProtKB-UniRule"/>
</dbReference>
<evidence type="ECO:0000256" key="7">
    <source>
        <dbReference type="RuleBase" id="RU003877"/>
    </source>
</evidence>
<accession>A0A401XLR8</accession>
<dbReference type="OrthoDB" id="9801330at2"/>
<evidence type="ECO:0000256" key="5">
    <source>
        <dbReference type="ARBA" id="ARBA00035201"/>
    </source>
</evidence>
<evidence type="ECO:0000256" key="1">
    <source>
        <dbReference type="ARBA" id="ARBA00006227"/>
    </source>
</evidence>
<dbReference type="PROSITE" id="PS00783">
    <property type="entry name" value="RIBOSOMAL_L13"/>
    <property type="match status" value="1"/>
</dbReference>
<keyword evidence="3 6" id="KW-0689">Ribosomal protein</keyword>
<dbReference type="InterPro" id="IPR036899">
    <property type="entry name" value="Ribosomal_uL13_sf"/>
</dbReference>
<evidence type="ECO:0000313" key="9">
    <source>
        <dbReference type="EMBL" id="GCD77959.1"/>
    </source>
</evidence>
<dbReference type="FunFam" id="3.90.1180.10:FF:000001">
    <property type="entry name" value="50S ribosomal protein L13"/>
    <property type="match status" value="1"/>
</dbReference>
<reference evidence="9 10" key="1">
    <citation type="submission" date="2018-11" db="EMBL/GenBank/DDBJ databases">
        <title>Schleiferia aggregans sp. nov., a moderately thermophilic heterotrophic bacterium isolated from microbial mats at a terrestrial hot spring.</title>
        <authorList>
            <person name="Iino T."/>
            <person name="Ohkuma M."/>
            <person name="Haruta S."/>
        </authorList>
    </citation>
    <scope>NUCLEOTIDE SEQUENCE [LARGE SCALE GENOMIC DNA]</scope>
    <source>
        <strain evidence="9 10">LA</strain>
    </source>
</reference>
<dbReference type="Gene3D" id="3.90.1180.10">
    <property type="entry name" value="Ribosomal protein L13"/>
    <property type="match status" value="1"/>
</dbReference>
<dbReference type="InterPro" id="IPR005823">
    <property type="entry name" value="Ribosomal_uL13_bac-type"/>
</dbReference>
<dbReference type="GO" id="GO:0017148">
    <property type="term" value="P:negative regulation of translation"/>
    <property type="evidence" value="ECO:0007669"/>
    <property type="project" value="TreeGrafter"/>
</dbReference>
<protein>
    <recommendedName>
        <fullName evidence="5 6">Large ribosomal subunit protein uL13</fullName>
    </recommendedName>
</protein>
<dbReference type="SUPFAM" id="SSF52161">
    <property type="entry name" value="Ribosomal protein L13"/>
    <property type="match status" value="1"/>
</dbReference>
<dbReference type="Pfam" id="PF00572">
    <property type="entry name" value="Ribosomal_L13"/>
    <property type="match status" value="1"/>
</dbReference>
<evidence type="ECO:0000256" key="2">
    <source>
        <dbReference type="ARBA" id="ARBA00011838"/>
    </source>
</evidence>
<evidence type="ECO:0000256" key="4">
    <source>
        <dbReference type="ARBA" id="ARBA00023274"/>
    </source>
</evidence>
<dbReference type="PIRSF" id="PIRSF002181">
    <property type="entry name" value="Ribosomal_L13"/>
    <property type="match status" value="1"/>
</dbReference>
<dbReference type="InterPro" id="IPR023563">
    <property type="entry name" value="Ribosomal_uL13_CS"/>
</dbReference>
<evidence type="ECO:0000256" key="8">
    <source>
        <dbReference type="RuleBase" id="RU003878"/>
    </source>
</evidence>
<dbReference type="RefSeq" id="WP_124398022.1">
    <property type="nucleotide sequence ID" value="NZ_BHZE01000013.1"/>
</dbReference>
<dbReference type="Proteomes" id="UP000286715">
    <property type="component" value="Unassembled WGS sequence"/>
</dbReference>
<dbReference type="GO" id="GO:0022625">
    <property type="term" value="C:cytosolic large ribosomal subunit"/>
    <property type="evidence" value="ECO:0007669"/>
    <property type="project" value="TreeGrafter"/>
</dbReference>
<evidence type="ECO:0000256" key="6">
    <source>
        <dbReference type="HAMAP-Rule" id="MF_01366"/>
    </source>
</evidence>
<dbReference type="InterPro" id="IPR005822">
    <property type="entry name" value="Ribosomal_uL13"/>
</dbReference>
<dbReference type="HAMAP" id="MF_01366">
    <property type="entry name" value="Ribosomal_uL13"/>
    <property type="match status" value="1"/>
</dbReference>
<proteinExistence type="inferred from homology"/>
<dbReference type="EMBL" id="BHZE01000013">
    <property type="protein sequence ID" value="GCD77959.1"/>
    <property type="molecule type" value="Genomic_DNA"/>
</dbReference>
<comment type="subunit">
    <text evidence="2 6">Part of the 50S ribosomal subunit.</text>
</comment>
<organism evidence="9 10">
    <name type="scientific">Thermaurantimonas aggregans</name>
    <dbReference type="NCBI Taxonomy" id="2173829"/>
    <lineage>
        <taxon>Bacteria</taxon>
        <taxon>Pseudomonadati</taxon>
        <taxon>Bacteroidota</taxon>
        <taxon>Flavobacteriia</taxon>
        <taxon>Flavobacteriales</taxon>
        <taxon>Schleiferiaceae</taxon>
        <taxon>Thermaurantimonas</taxon>
    </lineage>
</organism>